<comment type="caution">
    <text evidence="11">The sequence shown here is derived from an EMBL/GenBank/DDBJ whole genome shotgun (WGS) entry which is preliminary data.</text>
</comment>
<evidence type="ECO:0000313" key="11">
    <source>
        <dbReference type="EMBL" id="KGE13241.1"/>
    </source>
</evidence>
<feature type="domain" description="External alternative NADH-ubiquinone oxidoreductase-like C-terminal" evidence="10">
    <location>
        <begin position="351"/>
        <end position="403"/>
    </location>
</feature>
<sequence length="433" mass="48654">MANSKKHIVVVGGGFAGINFIKSLGNNLNYKVTLVDINNYNFFPPLIYQVATAFIDSSNISSPFRKMFKRHRNFNFHLGRLLNIDSSNNTVETDTGLLHYDYLVLAIGTETNYFGMESVKANAFPMKNITDALAIRNKILVNLEEYIQRKDDPNRDAYLNLVIAGGGPSGVEIAGMIAQLSERIVKKEYPELNGLTPKIHLVDAAPVLLGPMSKVAQQEAKNVLENLGVEITLNVAVKDYQNDLVVLSDGKQILTKTLIWTSGVIARELPGIPAEKFGRGRRVLVDQFNAVQGYDNIFAIGDICFQTTDEKFPNGHPQLAQVAMQQGTLLSKNIIAKDENRTRKPFAYWDKGSMAVIARYKAVADLPKFSFKGWFAWLTWLLIHLIPIASFRNKWRLLGNWIWSFYSANSGLRLIIRSERKRDAKEVRTNIDG</sequence>
<dbReference type="PATRIC" id="fig|1229276.3.peg.3181"/>
<dbReference type="Pfam" id="PF22366">
    <property type="entry name" value="NDH2_C"/>
    <property type="match status" value="1"/>
</dbReference>
<dbReference type="PANTHER" id="PTHR43706:SF47">
    <property type="entry name" value="EXTERNAL NADH-UBIQUINONE OXIDOREDUCTASE 1, MITOCHONDRIAL-RELATED"/>
    <property type="match status" value="1"/>
</dbReference>
<dbReference type="STRING" id="1229276.DI53_3077"/>
<evidence type="ECO:0000313" key="12">
    <source>
        <dbReference type="Proteomes" id="UP000031802"/>
    </source>
</evidence>
<reference evidence="11 12" key="2">
    <citation type="journal article" date="2015" name="PLoS ONE">
        <title>Whole-Genome Optical Mapping and Finished Genome Sequence of Sphingobacterium deserti sp. nov., a New Species Isolated from the Western Desert of China.</title>
        <authorList>
            <person name="Teng C."/>
            <person name="Zhou Z."/>
            <person name="Molnar I."/>
            <person name="Li X."/>
            <person name="Tang R."/>
            <person name="Chen M."/>
            <person name="Wang L."/>
            <person name="Su S."/>
            <person name="Zhang W."/>
            <person name="Lin M."/>
        </authorList>
    </citation>
    <scope>NUCLEOTIDE SEQUENCE [LARGE SCALE GENOMIC DNA]</scope>
    <source>
        <strain evidence="12">ACCC05744</strain>
    </source>
</reference>
<feature type="domain" description="FAD/NAD(P)-binding" evidence="9">
    <location>
        <begin position="7"/>
        <end position="327"/>
    </location>
</feature>
<protein>
    <recommendedName>
        <fullName evidence="2">NADH:ubiquinone reductase (non-electrogenic)</fullName>
        <ecNumber evidence="2">1.6.5.9</ecNumber>
    </recommendedName>
</protein>
<keyword evidence="4" id="KW-0274">FAD</keyword>
<name>A0A0B8SZW0_9SPHI</name>
<keyword evidence="11" id="KW-0830">Ubiquinone</keyword>
<evidence type="ECO:0000256" key="2">
    <source>
        <dbReference type="ARBA" id="ARBA00012637"/>
    </source>
</evidence>
<evidence type="ECO:0000256" key="7">
    <source>
        <dbReference type="ARBA" id="ARBA00023027"/>
    </source>
</evidence>
<dbReference type="OrthoDB" id="9781621at2"/>
<dbReference type="InterPro" id="IPR023753">
    <property type="entry name" value="FAD/NAD-binding_dom"/>
</dbReference>
<organism evidence="11 12">
    <name type="scientific">Sphingobacterium deserti</name>
    <dbReference type="NCBI Taxonomy" id="1229276"/>
    <lineage>
        <taxon>Bacteria</taxon>
        <taxon>Pseudomonadati</taxon>
        <taxon>Bacteroidota</taxon>
        <taxon>Sphingobacteriia</taxon>
        <taxon>Sphingobacteriales</taxon>
        <taxon>Sphingobacteriaceae</taxon>
        <taxon>Sphingobacterium</taxon>
    </lineage>
</organism>
<dbReference type="Pfam" id="PF07992">
    <property type="entry name" value="Pyr_redox_2"/>
    <property type="match status" value="1"/>
</dbReference>
<dbReference type="GO" id="GO:0050136">
    <property type="term" value="F:NADH dehydrogenase (quinone) (non-electrogenic) activity"/>
    <property type="evidence" value="ECO:0007669"/>
    <property type="project" value="UniProtKB-EC"/>
</dbReference>
<dbReference type="SUPFAM" id="SSF51905">
    <property type="entry name" value="FAD/NAD(P)-binding domain"/>
    <property type="match status" value="2"/>
</dbReference>
<evidence type="ECO:0000259" key="9">
    <source>
        <dbReference type="Pfam" id="PF07992"/>
    </source>
</evidence>
<keyword evidence="12" id="KW-1185">Reference proteome</keyword>
<dbReference type="Proteomes" id="UP000031802">
    <property type="component" value="Unassembled WGS sequence"/>
</dbReference>
<evidence type="ECO:0000256" key="8">
    <source>
        <dbReference type="ARBA" id="ARBA00047599"/>
    </source>
</evidence>
<evidence type="ECO:0000256" key="4">
    <source>
        <dbReference type="ARBA" id="ARBA00022827"/>
    </source>
</evidence>
<dbReference type="InterPro" id="IPR036188">
    <property type="entry name" value="FAD/NAD-bd_sf"/>
</dbReference>
<keyword evidence="7" id="KW-0520">NAD</keyword>
<keyword evidence="6" id="KW-0560">Oxidoreductase</keyword>
<dbReference type="InterPro" id="IPR054585">
    <property type="entry name" value="NDH2-like_C"/>
</dbReference>
<comment type="catalytic activity">
    <reaction evidence="8">
        <text>a quinone + NADH + H(+) = a quinol + NAD(+)</text>
        <dbReference type="Rhea" id="RHEA:46160"/>
        <dbReference type="ChEBI" id="CHEBI:15378"/>
        <dbReference type="ChEBI" id="CHEBI:24646"/>
        <dbReference type="ChEBI" id="CHEBI:57540"/>
        <dbReference type="ChEBI" id="CHEBI:57945"/>
        <dbReference type="ChEBI" id="CHEBI:132124"/>
        <dbReference type="EC" id="1.6.5.9"/>
    </reaction>
</comment>
<dbReference type="Gene3D" id="3.50.50.100">
    <property type="match status" value="1"/>
</dbReference>
<evidence type="ECO:0000259" key="10">
    <source>
        <dbReference type="Pfam" id="PF22366"/>
    </source>
</evidence>
<dbReference type="PANTHER" id="PTHR43706">
    <property type="entry name" value="NADH DEHYDROGENASE"/>
    <property type="match status" value="1"/>
</dbReference>
<dbReference type="RefSeq" id="WP_037501381.1">
    <property type="nucleotide sequence ID" value="NZ_JJMU01000054.1"/>
</dbReference>
<comment type="similarity">
    <text evidence="1">Belongs to the NADH dehydrogenase family.</text>
</comment>
<evidence type="ECO:0000256" key="1">
    <source>
        <dbReference type="ARBA" id="ARBA00005272"/>
    </source>
</evidence>
<dbReference type="eggNOG" id="COG1252">
    <property type="taxonomic scope" value="Bacteria"/>
</dbReference>
<dbReference type="PRINTS" id="PR00411">
    <property type="entry name" value="PNDRDTASEI"/>
</dbReference>
<dbReference type="EC" id="1.6.5.9" evidence="2"/>
<evidence type="ECO:0000256" key="5">
    <source>
        <dbReference type="ARBA" id="ARBA00022946"/>
    </source>
</evidence>
<dbReference type="PRINTS" id="PR00368">
    <property type="entry name" value="FADPNR"/>
</dbReference>
<keyword evidence="3" id="KW-0285">Flavoprotein</keyword>
<keyword evidence="5" id="KW-0809">Transit peptide</keyword>
<dbReference type="AlphaFoldDB" id="A0A0B8SZW0"/>
<gene>
    <name evidence="11" type="ORF">DI53_3077</name>
</gene>
<reference evidence="12" key="1">
    <citation type="submission" date="2014-04" db="EMBL/GenBank/DDBJ databases">
        <title>Whole-Genome optical mapping and complete genome sequence of Sphingobacterium deserti sp. nov., a new spaces isolated from desert in the west of China.</title>
        <authorList>
            <person name="Teng C."/>
            <person name="Zhou Z."/>
            <person name="Li X."/>
            <person name="Chen M."/>
            <person name="Lin M."/>
            <person name="Wang L."/>
            <person name="Su S."/>
            <person name="Zhang C."/>
            <person name="Zhang W."/>
        </authorList>
    </citation>
    <scope>NUCLEOTIDE SEQUENCE [LARGE SCALE GENOMIC DNA]</scope>
    <source>
        <strain evidence="12">ACCC05744</strain>
    </source>
</reference>
<dbReference type="InterPro" id="IPR045024">
    <property type="entry name" value="NDH-2"/>
</dbReference>
<dbReference type="EMBL" id="JJMU01000054">
    <property type="protein sequence ID" value="KGE13241.1"/>
    <property type="molecule type" value="Genomic_DNA"/>
</dbReference>
<proteinExistence type="inferred from homology"/>
<evidence type="ECO:0000256" key="6">
    <source>
        <dbReference type="ARBA" id="ARBA00023002"/>
    </source>
</evidence>
<evidence type="ECO:0000256" key="3">
    <source>
        <dbReference type="ARBA" id="ARBA00022630"/>
    </source>
</evidence>
<accession>A0A0B8SZW0</accession>